<name>A0ABU5C784_9BACI</name>
<dbReference type="Gene3D" id="1.10.3730.10">
    <property type="entry name" value="ProC C-terminal domain-like"/>
    <property type="match status" value="1"/>
</dbReference>
<dbReference type="SUPFAM" id="SSF48179">
    <property type="entry name" value="6-phosphogluconate dehydrogenase C-terminal domain-like"/>
    <property type="match status" value="1"/>
</dbReference>
<accession>A0ABU5C784</accession>
<evidence type="ECO:0000313" key="2">
    <source>
        <dbReference type="EMBL" id="MDY0394736.1"/>
    </source>
</evidence>
<evidence type="ECO:0000313" key="3">
    <source>
        <dbReference type="Proteomes" id="UP001281447"/>
    </source>
</evidence>
<organism evidence="2 3">
    <name type="scientific">Tigheibacillus halophilus</name>
    <dbReference type="NCBI Taxonomy" id="361280"/>
    <lineage>
        <taxon>Bacteria</taxon>
        <taxon>Bacillati</taxon>
        <taxon>Bacillota</taxon>
        <taxon>Bacilli</taxon>
        <taxon>Bacillales</taxon>
        <taxon>Bacillaceae</taxon>
        <taxon>Tigheibacillus</taxon>
    </lineage>
</organism>
<comment type="caution">
    <text evidence="2">The sequence shown here is derived from an EMBL/GenBank/DDBJ whole genome shotgun (WGS) entry which is preliminary data.</text>
</comment>
<dbReference type="InterPro" id="IPR029036">
    <property type="entry name" value="P5CR_dimer"/>
</dbReference>
<protein>
    <submittedName>
        <fullName evidence="2">Pyrroline-5-carboxylate reductase dimerization domain-containing protein</fullName>
    </submittedName>
</protein>
<dbReference type="Proteomes" id="UP001281447">
    <property type="component" value="Unassembled WGS sequence"/>
</dbReference>
<feature type="domain" description="Pyrroline-5-carboxylate reductase dimerisation" evidence="1">
    <location>
        <begin position="11"/>
        <end position="46"/>
    </location>
</feature>
<proteinExistence type="predicted"/>
<reference evidence="2 3" key="1">
    <citation type="submission" date="2023-10" db="EMBL/GenBank/DDBJ databases">
        <title>Virgibacillus halophilus 5B73C genome.</title>
        <authorList>
            <person name="Miliotis G."/>
            <person name="Sengupta P."/>
            <person name="Hameed A."/>
            <person name="Chuvochina M."/>
            <person name="Mcdonagh F."/>
            <person name="Simpson A.C."/>
            <person name="Singh N.K."/>
            <person name="Rekha P.D."/>
            <person name="Raman K."/>
            <person name="Hugenholtz P."/>
            <person name="Venkateswaran K."/>
        </authorList>
    </citation>
    <scope>NUCLEOTIDE SEQUENCE [LARGE SCALE GENOMIC DNA]</scope>
    <source>
        <strain evidence="2 3">5B73C</strain>
    </source>
</reference>
<sequence length="50" mass="5571">MPICFGRKSPAKKGTTEAGIKTLSENHFYETVMACVENARKRSIELGKQN</sequence>
<gene>
    <name evidence="2" type="ORF">RWE15_10100</name>
</gene>
<dbReference type="InterPro" id="IPR008927">
    <property type="entry name" value="6-PGluconate_DH-like_C_sf"/>
</dbReference>
<dbReference type="EMBL" id="JAWDIP010000003">
    <property type="protein sequence ID" value="MDY0394736.1"/>
    <property type="molecule type" value="Genomic_DNA"/>
</dbReference>
<evidence type="ECO:0000259" key="1">
    <source>
        <dbReference type="Pfam" id="PF14748"/>
    </source>
</evidence>
<dbReference type="Pfam" id="PF14748">
    <property type="entry name" value="P5CR_dimer"/>
    <property type="match status" value="1"/>
</dbReference>
<keyword evidence="3" id="KW-1185">Reference proteome</keyword>